<accession>A0A8R7PQH2</accession>
<dbReference type="Proteomes" id="UP000015106">
    <property type="component" value="Chromosome 3"/>
</dbReference>
<reference evidence="1" key="2">
    <citation type="submission" date="2018-03" db="EMBL/GenBank/DDBJ databases">
        <title>The Triticum urartu genome reveals the dynamic nature of wheat genome evolution.</title>
        <authorList>
            <person name="Ling H."/>
            <person name="Ma B."/>
            <person name="Shi X."/>
            <person name="Liu H."/>
            <person name="Dong L."/>
            <person name="Sun H."/>
            <person name="Cao Y."/>
            <person name="Gao Q."/>
            <person name="Zheng S."/>
            <person name="Li Y."/>
            <person name="Yu Y."/>
            <person name="Du H."/>
            <person name="Qi M."/>
            <person name="Li Y."/>
            <person name="Yu H."/>
            <person name="Cui Y."/>
            <person name="Wang N."/>
            <person name="Chen C."/>
            <person name="Wu H."/>
            <person name="Zhao Y."/>
            <person name="Zhang J."/>
            <person name="Li Y."/>
            <person name="Zhou W."/>
            <person name="Zhang B."/>
            <person name="Hu W."/>
            <person name="Eijk M."/>
            <person name="Tang J."/>
            <person name="Witsenboer H."/>
            <person name="Zhao S."/>
            <person name="Li Z."/>
            <person name="Zhang A."/>
            <person name="Wang D."/>
            <person name="Liang C."/>
        </authorList>
    </citation>
    <scope>NUCLEOTIDE SEQUENCE [LARGE SCALE GENOMIC DNA]</scope>
    <source>
        <strain evidence="1">cv. G1812</strain>
    </source>
</reference>
<dbReference type="EnsemblPlants" id="TuG1812G0300001601.01.T01">
    <property type="protein sequence ID" value="TuG1812G0300001601.01.T01.cds397079"/>
    <property type="gene ID" value="TuG1812G0300001601.01"/>
</dbReference>
<reference evidence="2" key="1">
    <citation type="journal article" date="2013" name="Nature">
        <title>Draft genome of the wheat A-genome progenitor Triticum urartu.</title>
        <authorList>
            <person name="Ling H.Q."/>
            <person name="Zhao S."/>
            <person name="Liu D."/>
            <person name="Wang J."/>
            <person name="Sun H."/>
            <person name="Zhang C."/>
            <person name="Fan H."/>
            <person name="Li D."/>
            <person name="Dong L."/>
            <person name="Tao Y."/>
            <person name="Gao C."/>
            <person name="Wu H."/>
            <person name="Li Y."/>
            <person name="Cui Y."/>
            <person name="Guo X."/>
            <person name="Zheng S."/>
            <person name="Wang B."/>
            <person name="Yu K."/>
            <person name="Liang Q."/>
            <person name="Yang W."/>
            <person name="Lou X."/>
            <person name="Chen J."/>
            <person name="Feng M."/>
            <person name="Jian J."/>
            <person name="Zhang X."/>
            <person name="Luo G."/>
            <person name="Jiang Y."/>
            <person name="Liu J."/>
            <person name="Wang Z."/>
            <person name="Sha Y."/>
            <person name="Zhang B."/>
            <person name="Wu H."/>
            <person name="Tang D."/>
            <person name="Shen Q."/>
            <person name="Xue P."/>
            <person name="Zou S."/>
            <person name="Wang X."/>
            <person name="Liu X."/>
            <person name="Wang F."/>
            <person name="Yang Y."/>
            <person name="An X."/>
            <person name="Dong Z."/>
            <person name="Zhang K."/>
            <person name="Zhang X."/>
            <person name="Luo M.C."/>
            <person name="Dvorak J."/>
            <person name="Tong Y."/>
            <person name="Wang J."/>
            <person name="Yang H."/>
            <person name="Li Z."/>
            <person name="Wang D."/>
            <person name="Zhang A."/>
            <person name="Wang J."/>
        </authorList>
    </citation>
    <scope>NUCLEOTIDE SEQUENCE</scope>
    <source>
        <strain evidence="2">cv. G1812</strain>
    </source>
</reference>
<protein>
    <submittedName>
        <fullName evidence="1">Uncharacterized protein</fullName>
    </submittedName>
</protein>
<evidence type="ECO:0000313" key="2">
    <source>
        <dbReference type="Proteomes" id="UP000015106"/>
    </source>
</evidence>
<sequence>MPSVLTYLATAASLQSSFPKAETGKVLPSPVGVLKVILEGSSLSMYMSQRVIQMRSSLLLTPVMRFILRSSTKAVTSVPYETCRPICLKVCVSAFFWRSHTKPVARL</sequence>
<dbReference type="Gramene" id="TuG1812G0300001601.01.T01">
    <property type="protein sequence ID" value="TuG1812G0300001601.01.T01.cds397079"/>
    <property type="gene ID" value="TuG1812G0300001601.01"/>
</dbReference>
<keyword evidence="2" id="KW-1185">Reference proteome</keyword>
<evidence type="ECO:0000313" key="1">
    <source>
        <dbReference type="EnsemblPlants" id="TuG1812G0300001601.01.T01.cds397079"/>
    </source>
</evidence>
<reference evidence="1" key="3">
    <citation type="submission" date="2022-06" db="UniProtKB">
        <authorList>
            <consortium name="EnsemblPlants"/>
        </authorList>
    </citation>
    <scope>IDENTIFICATION</scope>
</reference>
<organism evidence="1 2">
    <name type="scientific">Triticum urartu</name>
    <name type="common">Red wild einkorn</name>
    <name type="synonym">Crithodium urartu</name>
    <dbReference type="NCBI Taxonomy" id="4572"/>
    <lineage>
        <taxon>Eukaryota</taxon>
        <taxon>Viridiplantae</taxon>
        <taxon>Streptophyta</taxon>
        <taxon>Embryophyta</taxon>
        <taxon>Tracheophyta</taxon>
        <taxon>Spermatophyta</taxon>
        <taxon>Magnoliopsida</taxon>
        <taxon>Liliopsida</taxon>
        <taxon>Poales</taxon>
        <taxon>Poaceae</taxon>
        <taxon>BOP clade</taxon>
        <taxon>Pooideae</taxon>
        <taxon>Triticodae</taxon>
        <taxon>Triticeae</taxon>
        <taxon>Triticinae</taxon>
        <taxon>Triticum</taxon>
    </lineage>
</organism>
<proteinExistence type="predicted"/>
<name>A0A8R7PQH2_TRIUA</name>
<dbReference type="AlphaFoldDB" id="A0A8R7PQH2"/>